<gene>
    <name evidence="10" type="ORF">QYE76_046117</name>
</gene>
<dbReference type="InterPro" id="IPR000757">
    <property type="entry name" value="Beta-glucanase-like"/>
</dbReference>
<accession>A0AAD8TLJ1</accession>
<dbReference type="PIRSF" id="PIRSF005604">
    <property type="entry name" value="XET"/>
    <property type="match status" value="1"/>
</dbReference>
<dbReference type="GO" id="GO:0010411">
    <property type="term" value="P:xyloglucan metabolic process"/>
    <property type="evidence" value="ECO:0007669"/>
    <property type="project" value="InterPro"/>
</dbReference>
<evidence type="ECO:0000256" key="8">
    <source>
        <dbReference type="RuleBase" id="RU361120"/>
    </source>
</evidence>
<organism evidence="10 11">
    <name type="scientific">Lolium multiflorum</name>
    <name type="common">Italian ryegrass</name>
    <name type="synonym">Lolium perenne subsp. multiflorum</name>
    <dbReference type="NCBI Taxonomy" id="4521"/>
    <lineage>
        <taxon>Eukaryota</taxon>
        <taxon>Viridiplantae</taxon>
        <taxon>Streptophyta</taxon>
        <taxon>Embryophyta</taxon>
        <taxon>Tracheophyta</taxon>
        <taxon>Spermatophyta</taxon>
        <taxon>Magnoliopsida</taxon>
        <taxon>Liliopsida</taxon>
        <taxon>Poales</taxon>
        <taxon>Poaceae</taxon>
        <taxon>BOP clade</taxon>
        <taxon>Pooideae</taxon>
        <taxon>Poodae</taxon>
        <taxon>Poeae</taxon>
        <taxon>Poeae Chloroplast Group 2 (Poeae type)</taxon>
        <taxon>Loliodinae</taxon>
        <taxon>Loliinae</taxon>
        <taxon>Lolium</taxon>
    </lineage>
</organism>
<dbReference type="Gene3D" id="2.60.120.200">
    <property type="match status" value="1"/>
</dbReference>
<comment type="similarity">
    <text evidence="8">Belongs to the glycosyl hydrolase 16 family.</text>
</comment>
<keyword evidence="5 8" id="KW-0326">Glycosidase</keyword>
<dbReference type="AlphaFoldDB" id="A0AAD8TLJ1"/>
<keyword evidence="8" id="KW-0052">Apoplast</keyword>
<keyword evidence="8" id="KW-0964">Secreted</keyword>
<comment type="function">
    <text evidence="8">Catalyzes xyloglucan endohydrolysis (XEH) and/or endotransglycosylation (XET). Cleaves and religates xyloglucan polymers, an essential constituent of the primary cell wall, and thereby participates in cell wall construction of growing tissues.</text>
</comment>
<dbReference type="PROSITE" id="PS51762">
    <property type="entry name" value="GH16_2"/>
    <property type="match status" value="1"/>
</dbReference>
<sequence length="270" mass="31026">MVAAGICSEIELLWGADRTYCFMDGDTEVQAMSLDKSQGSTFKSNQMYLFARIDVDIKLVEGDSAGTVSTIYTISEEDWDNHDEIDFEFLGNSTGEPYTLHTNIFASGMGGREMQFRLWFDAAADFHRYTIIWNPRRIIIQVDGKTIRSFDNNEDQGVPYLSWRQQRVYGSLWSAEDWATQGGRIKTDWSQSPFVSYYKNYNVTWCRPSPGVAWCGDEPADSTLFNLSQQDLIDLQWVRDNGCVIYDYCQDTVRFNATTMPKECKLPRKP</sequence>
<dbReference type="GO" id="GO:0016762">
    <property type="term" value="F:xyloglucan:xyloglucosyl transferase activity"/>
    <property type="evidence" value="ECO:0007669"/>
    <property type="project" value="UniProtKB-EC"/>
</dbReference>
<feature type="glycosylation site" description="N-linked (GlcNAc...) asparagine" evidence="7">
    <location>
        <position position="92"/>
    </location>
</feature>
<proteinExistence type="inferred from homology"/>
<keyword evidence="8" id="KW-0961">Cell wall biogenesis/degradation</keyword>
<comment type="PTM">
    <text evidence="8">Contains at least one intrachain disulfide bond essential for its enzymatic activity.</text>
</comment>
<dbReference type="InterPro" id="IPR013320">
    <property type="entry name" value="ConA-like_dom_sf"/>
</dbReference>
<feature type="active site" description="Proton donor" evidence="6">
    <location>
        <position position="88"/>
    </location>
</feature>
<feature type="active site" description="Nucleophile" evidence="6">
    <location>
        <position position="84"/>
    </location>
</feature>
<evidence type="ECO:0000256" key="3">
    <source>
        <dbReference type="ARBA" id="ARBA00023157"/>
    </source>
</evidence>
<comment type="caution">
    <text evidence="10">The sequence shown here is derived from an EMBL/GenBank/DDBJ whole genome shotgun (WGS) entry which is preliminary data.</text>
</comment>
<keyword evidence="1 8" id="KW-0808">Transferase</keyword>
<dbReference type="InterPro" id="IPR008263">
    <property type="entry name" value="GH16_AS"/>
</dbReference>
<dbReference type="PANTHER" id="PTHR31062">
    <property type="entry name" value="XYLOGLUCAN ENDOTRANSGLUCOSYLASE/HYDROLASE PROTEIN 8-RELATED"/>
    <property type="match status" value="1"/>
</dbReference>
<dbReference type="GO" id="GO:0004553">
    <property type="term" value="F:hydrolase activity, hydrolyzing O-glycosyl compounds"/>
    <property type="evidence" value="ECO:0007669"/>
    <property type="project" value="InterPro"/>
</dbReference>
<dbReference type="GO" id="GO:0048046">
    <property type="term" value="C:apoplast"/>
    <property type="evidence" value="ECO:0007669"/>
    <property type="project" value="UniProtKB-SubCell"/>
</dbReference>
<name>A0AAD8TLJ1_LOLMU</name>
<dbReference type="SUPFAM" id="SSF49899">
    <property type="entry name" value="Concanavalin A-like lectins/glucanases"/>
    <property type="match status" value="1"/>
</dbReference>
<feature type="domain" description="GH16" evidence="9">
    <location>
        <begin position="1"/>
        <end position="198"/>
    </location>
</feature>
<reference evidence="10" key="1">
    <citation type="submission" date="2023-07" db="EMBL/GenBank/DDBJ databases">
        <title>A chromosome-level genome assembly of Lolium multiflorum.</title>
        <authorList>
            <person name="Chen Y."/>
            <person name="Copetti D."/>
            <person name="Kolliker R."/>
            <person name="Studer B."/>
        </authorList>
    </citation>
    <scope>NUCLEOTIDE SEQUENCE</scope>
    <source>
        <strain evidence="10">02402/16</strain>
        <tissue evidence="10">Leaf</tissue>
    </source>
</reference>
<dbReference type="GO" id="GO:0042546">
    <property type="term" value="P:cell wall biogenesis"/>
    <property type="evidence" value="ECO:0007669"/>
    <property type="project" value="InterPro"/>
</dbReference>
<evidence type="ECO:0000256" key="5">
    <source>
        <dbReference type="ARBA" id="ARBA00023295"/>
    </source>
</evidence>
<keyword evidence="4" id="KW-0325">Glycoprotein</keyword>
<dbReference type="Proteomes" id="UP001231189">
    <property type="component" value="Unassembled WGS sequence"/>
</dbReference>
<evidence type="ECO:0000256" key="7">
    <source>
        <dbReference type="PIRSR" id="PIRSR005604-2"/>
    </source>
</evidence>
<keyword evidence="2 8" id="KW-0378">Hydrolase</keyword>
<evidence type="ECO:0000256" key="1">
    <source>
        <dbReference type="ARBA" id="ARBA00022679"/>
    </source>
</evidence>
<evidence type="ECO:0000256" key="4">
    <source>
        <dbReference type="ARBA" id="ARBA00023180"/>
    </source>
</evidence>
<dbReference type="GO" id="GO:0071555">
    <property type="term" value="P:cell wall organization"/>
    <property type="evidence" value="ECO:0007669"/>
    <property type="project" value="UniProtKB-KW"/>
</dbReference>
<evidence type="ECO:0000313" key="11">
    <source>
        <dbReference type="Proteomes" id="UP001231189"/>
    </source>
</evidence>
<dbReference type="InterPro" id="IPR010713">
    <property type="entry name" value="XET_C"/>
</dbReference>
<evidence type="ECO:0000259" key="9">
    <source>
        <dbReference type="PROSITE" id="PS51762"/>
    </source>
</evidence>
<dbReference type="Pfam" id="PF00722">
    <property type="entry name" value="Glyco_hydro_16"/>
    <property type="match status" value="1"/>
</dbReference>
<evidence type="ECO:0000256" key="2">
    <source>
        <dbReference type="ARBA" id="ARBA00022801"/>
    </source>
</evidence>
<evidence type="ECO:0000256" key="6">
    <source>
        <dbReference type="PIRSR" id="PIRSR005604-1"/>
    </source>
</evidence>
<dbReference type="InterPro" id="IPR044791">
    <property type="entry name" value="Beta-glucanase/XTH"/>
</dbReference>
<keyword evidence="3" id="KW-1015">Disulfide bond</keyword>
<dbReference type="PROSITE" id="PS01034">
    <property type="entry name" value="GH16_1"/>
    <property type="match status" value="1"/>
</dbReference>
<evidence type="ECO:0000313" key="10">
    <source>
        <dbReference type="EMBL" id="KAK1685269.1"/>
    </source>
</evidence>
<comment type="subcellular location">
    <subcellularLocation>
        <location evidence="8">Secreted</location>
        <location evidence="8">Cell wall</location>
    </subcellularLocation>
    <subcellularLocation>
        <location evidence="8">Secreted</location>
        <location evidence="8">Extracellular space</location>
        <location evidence="8">Apoplast</location>
    </subcellularLocation>
</comment>
<dbReference type="EC" id="2.4.1.207" evidence="8"/>
<keyword evidence="8" id="KW-0134">Cell wall</keyword>
<dbReference type="EMBL" id="JAUUTY010000002">
    <property type="protein sequence ID" value="KAK1685269.1"/>
    <property type="molecule type" value="Genomic_DNA"/>
</dbReference>
<protein>
    <recommendedName>
        <fullName evidence="8">Xyloglucan endotransglucosylase/hydrolase</fullName>
        <ecNumber evidence="8">2.4.1.207</ecNumber>
    </recommendedName>
</protein>
<dbReference type="Pfam" id="PF06955">
    <property type="entry name" value="XET_C"/>
    <property type="match status" value="1"/>
</dbReference>
<keyword evidence="11" id="KW-1185">Reference proteome</keyword>
<dbReference type="InterPro" id="IPR016455">
    <property type="entry name" value="XTH"/>
</dbReference>